<dbReference type="Pfam" id="PF04972">
    <property type="entry name" value="BON"/>
    <property type="match status" value="1"/>
</dbReference>
<name>B1TDV5_9BURK</name>
<accession>B1TDV5</accession>
<dbReference type="InterPro" id="IPR051686">
    <property type="entry name" value="Lipoprotein_DolP"/>
</dbReference>
<reference evidence="3 4" key="1">
    <citation type="submission" date="2008-03" db="EMBL/GenBank/DDBJ databases">
        <title>Sequencing of the draft genome and assembly of Burkholderia ambifaria MEX-5.</title>
        <authorList>
            <consortium name="US DOE Joint Genome Institute (JGI-PGF)"/>
            <person name="Copeland A."/>
            <person name="Lucas S."/>
            <person name="Lapidus A."/>
            <person name="Glavina del Rio T."/>
            <person name="Dalin E."/>
            <person name="Tice H."/>
            <person name="Bruce D."/>
            <person name="Goodwin L."/>
            <person name="Pitluck S."/>
            <person name="Larimer F."/>
            <person name="Land M.L."/>
            <person name="Hauser L."/>
            <person name="Tiedje J."/>
            <person name="Richardson P."/>
        </authorList>
    </citation>
    <scope>NUCLEOTIDE SEQUENCE [LARGE SCALE GENOMIC DNA]</scope>
    <source>
        <strain evidence="3 4">MEX-5</strain>
    </source>
</reference>
<protein>
    <submittedName>
        <fullName evidence="3">Transport-associated</fullName>
    </submittedName>
</protein>
<proteinExistence type="predicted"/>
<feature type="compositionally biased region" description="Basic and acidic residues" evidence="1">
    <location>
        <begin position="145"/>
        <end position="170"/>
    </location>
</feature>
<evidence type="ECO:0000256" key="1">
    <source>
        <dbReference type="SAM" id="MobiDB-lite"/>
    </source>
</evidence>
<dbReference type="EMBL" id="ABLK01000309">
    <property type="protein sequence ID" value="EDT38257.1"/>
    <property type="molecule type" value="Genomic_DNA"/>
</dbReference>
<dbReference type="RefSeq" id="WP_006761717.1">
    <property type="nucleotide sequence ID" value="NZ_ABLK01000309.1"/>
</dbReference>
<dbReference type="PANTHER" id="PTHR34606">
    <property type="entry name" value="BON DOMAIN-CONTAINING PROTEIN"/>
    <property type="match status" value="1"/>
</dbReference>
<organism evidence="3 4">
    <name type="scientific">Burkholderia ambifaria MEX-5</name>
    <dbReference type="NCBI Taxonomy" id="396597"/>
    <lineage>
        <taxon>Bacteria</taxon>
        <taxon>Pseudomonadati</taxon>
        <taxon>Pseudomonadota</taxon>
        <taxon>Betaproteobacteria</taxon>
        <taxon>Burkholderiales</taxon>
        <taxon>Burkholderiaceae</taxon>
        <taxon>Burkholderia</taxon>
        <taxon>Burkholderia cepacia complex</taxon>
    </lineage>
</organism>
<dbReference type="PANTHER" id="PTHR34606:SF15">
    <property type="entry name" value="BON DOMAIN-CONTAINING PROTEIN"/>
    <property type="match status" value="1"/>
</dbReference>
<gene>
    <name evidence="3" type="ORF">BamMEX5DRAFT_5971</name>
</gene>
<evidence type="ECO:0000313" key="4">
    <source>
        <dbReference type="Proteomes" id="UP000004814"/>
    </source>
</evidence>
<feature type="compositionally biased region" description="Basic and acidic residues" evidence="1">
    <location>
        <begin position="18"/>
        <end position="56"/>
    </location>
</feature>
<dbReference type="PROSITE" id="PS50914">
    <property type="entry name" value="BON"/>
    <property type="match status" value="1"/>
</dbReference>
<dbReference type="AlphaFoldDB" id="B1TDV5"/>
<sequence length="291" mass="33592">MQRRYLGRQAERSGPPDWQERGERVYRGGERDERDFRGGESRRHDADYESAYRRFASENVGPEDWGSEWSERSARTSAERRPGEVGADWRDAPGGSREPEWEAERGYGNRGRRAEGGEGREGREGRYGGDQPGFREHHRMGWYGGERDHDPRDPDPRDPRRTDAQREAMRQRRGPKGYTRSDERIREDVCERLAHALDIDVSDVTVQVREGRVELDGTVPSRWMKHDIEDIADGCMCVRDVENRVRVRRDDDEHEPGTVLHPSQRTVTPTQPAARDPEPGSGTGRDRESHH</sequence>
<feature type="domain" description="BON" evidence="2">
    <location>
        <begin position="181"/>
        <end position="249"/>
    </location>
</feature>
<feature type="compositionally biased region" description="Basic and acidic residues" evidence="1">
    <location>
        <begin position="69"/>
        <end position="127"/>
    </location>
</feature>
<comment type="caution">
    <text evidence="3">The sequence shown here is derived from an EMBL/GenBank/DDBJ whole genome shotgun (WGS) entry which is preliminary data.</text>
</comment>
<feature type="region of interest" description="Disordered" evidence="1">
    <location>
        <begin position="1"/>
        <end position="183"/>
    </location>
</feature>
<dbReference type="Proteomes" id="UP000004814">
    <property type="component" value="Unassembled WGS sequence"/>
</dbReference>
<dbReference type="InterPro" id="IPR007055">
    <property type="entry name" value="BON_dom"/>
</dbReference>
<feature type="region of interest" description="Disordered" evidence="1">
    <location>
        <begin position="248"/>
        <end position="291"/>
    </location>
</feature>
<feature type="compositionally biased region" description="Polar residues" evidence="1">
    <location>
        <begin position="261"/>
        <end position="271"/>
    </location>
</feature>
<dbReference type="Gene3D" id="3.30.1340.30">
    <property type="match status" value="1"/>
</dbReference>
<dbReference type="PATRIC" id="fig|396597.7.peg.1555"/>
<evidence type="ECO:0000313" key="3">
    <source>
        <dbReference type="EMBL" id="EDT38257.1"/>
    </source>
</evidence>
<evidence type="ECO:0000259" key="2">
    <source>
        <dbReference type="PROSITE" id="PS50914"/>
    </source>
</evidence>